<evidence type="ECO:0000256" key="2">
    <source>
        <dbReference type="SAM" id="Phobius"/>
    </source>
</evidence>
<evidence type="ECO:0000313" key="4">
    <source>
        <dbReference type="Proteomes" id="UP001500767"/>
    </source>
</evidence>
<evidence type="ECO:0000313" key="3">
    <source>
        <dbReference type="EMBL" id="GAA3577014.1"/>
    </source>
</evidence>
<reference evidence="4" key="1">
    <citation type="journal article" date="2019" name="Int. J. Syst. Evol. Microbiol.">
        <title>The Global Catalogue of Microorganisms (GCM) 10K type strain sequencing project: providing services to taxonomists for standard genome sequencing and annotation.</title>
        <authorList>
            <consortium name="The Broad Institute Genomics Platform"/>
            <consortium name="The Broad Institute Genome Sequencing Center for Infectious Disease"/>
            <person name="Wu L."/>
            <person name="Ma J."/>
        </authorList>
    </citation>
    <scope>NUCLEOTIDE SEQUENCE [LARGE SCALE GENOMIC DNA]</scope>
    <source>
        <strain evidence="4">JCM 16540</strain>
    </source>
</reference>
<proteinExistence type="predicted"/>
<sequence length="66" mass="7319">MLALLDLDPNIVKPGWIPLLITIGLAAVMVLLFFSLRKQFRRIDTNFPTQPGAAEPEVTKDPSTQV</sequence>
<protein>
    <submittedName>
        <fullName evidence="3">Uncharacterized protein</fullName>
    </submittedName>
</protein>
<dbReference type="Proteomes" id="UP001500767">
    <property type="component" value="Unassembled WGS sequence"/>
</dbReference>
<organism evidence="3 4">
    <name type="scientific">Microlunatus spumicola</name>
    <dbReference type="NCBI Taxonomy" id="81499"/>
    <lineage>
        <taxon>Bacteria</taxon>
        <taxon>Bacillati</taxon>
        <taxon>Actinomycetota</taxon>
        <taxon>Actinomycetes</taxon>
        <taxon>Propionibacteriales</taxon>
        <taxon>Propionibacteriaceae</taxon>
        <taxon>Microlunatus</taxon>
    </lineage>
</organism>
<keyword evidence="2" id="KW-1133">Transmembrane helix</keyword>
<comment type="caution">
    <text evidence="3">The sequence shown here is derived from an EMBL/GenBank/DDBJ whole genome shotgun (WGS) entry which is preliminary data.</text>
</comment>
<feature type="transmembrane region" description="Helical" evidence="2">
    <location>
        <begin position="15"/>
        <end position="34"/>
    </location>
</feature>
<dbReference type="RefSeq" id="WP_204911174.1">
    <property type="nucleotide sequence ID" value="NZ_BAAAYR010000005.1"/>
</dbReference>
<keyword evidence="4" id="KW-1185">Reference proteome</keyword>
<keyword evidence="2" id="KW-0472">Membrane</keyword>
<gene>
    <name evidence="3" type="ORF">GCM10022197_37780</name>
</gene>
<accession>A0ABP6Y644</accession>
<feature type="region of interest" description="Disordered" evidence="1">
    <location>
        <begin position="47"/>
        <end position="66"/>
    </location>
</feature>
<dbReference type="EMBL" id="BAAAYR010000005">
    <property type="protein sequence ID" value="GAA3577014.1"/>
    <property type="molecule type" value="Genomic_DNA"/>
</dbReference>
<name>A0ABP6Y644_9ACTN</name>
<keyword evidence="2" id="KW-0812">Transmembrane</keyword>
<evidence type="ECO:0000256" key="1">
    <source>
        <dbReference type="SAM" id="MobiDB-lite"/>
    </source>
</evidence>